<gene>
    <name evidence="1" type="ORF">LEA_20395</name>
</gene>
<reference evidence="1" key="1">
    <citation type="journal article" date="2013" name="Environ. Microbiol.">
        <title>Microbiota from the distal guts of lean and obese adolescents exhibit partial functional redundancy besides clear differences in community structure.</title>
        <authorList>
            <person name="Ferrer M."/>
            <person name="Ruiz A."/>
            <person name="Lanza F."/>
            <person name="Haange S.B."/>
            <person name="Oberbach A."/>
            <person name="Till H."/>
            <person name="Bargiela R."/>
            <person name="Campoy C."/>
            <person name="Segura M.T."/>
            <person name="Richter M."/>
            <person name="von Bergen M."/>
            <person name="Seifert J."/>
            <person name="Suarez A."/>
        </authorList>
    </citation>
    <scope>NUCLEOTIDE SEQUENCE</scope>
</reference>
<evidence type="ECO:0000313" key="1">
    <source>
        <dbReference type="EMBL" id="EKC45035.1"/>
    </source>
</evidence>
<name>K1RU69_9ZZZZ</name>
<dbReference type="AlphaFoldDB" id="K1RU69"/>
<protein>
    <submittedName>
        <fullName evidence="1">Uncharacterized protein</fullName>
    </submittedName>
</protein>
<proteinExistence type="predicted"/>
<sequence>SVLAWWGGSPTLSPGTDAGRVCTRALHDAKPTKHTQPFTGERGLGIGIVNKHLF</sequence>
<dbReference type="EMBL" id="AJWY01014014">
    <property type="protein sequence ID" value="EKC45035.1"/>
    <property type="molecule type" value="Genomic_DNA"/>
</dbReference>
<organism evidence="1">
    <name type="scientific">human gut metagenome</name>
    <dbReference type="NCBI Taxonomy" id="408170"/>
    <lineage>
        <taxon>unclassified sequences</taxon>
        <taxon>metagenomes</taxon>
        <taxon>organismal metagenomes</taxon>
    </lineage>
</organism>
<feature type="non-terminal residue" evidence="1">
    <location>
        <position position="1"/>
    </location>
</feature>
<comment type="caution">
    <text evidence="1">The sequence shown here is derived from an EMBL/GenBank/DDBJ whole genome shotgun (WGS) entry which is preliminary data.</text>
</comment>
<accession>K1RU69</accession>